<proteinExistence type="predicted"/>
<evidence type="ECO:0000256" key="1">
    <source>
        <dbReference type="SAM" id="MobiDB-lite"/>
    </source>
</evidence>
<evidence type="ECO:0000313" key="2">
    <source>
        <dbReference type="EMBL" id="KAH0541008.1"/>
    </source>
</evidence>
<feature type="compositionally biased region" description="Basic and acidic residues" evidence="1">
    <location>
        <begin position="160"/>
        <end position="180"/>
    </location>
</feature>
<name>A0AAV7I533_COTGL</name>
<feature type="region of interest" description="Disordered" evidence="1">
    <location>
        <begin position="152"/>
        <end position="180"/>
    </location>
</feature>
<protein>
    <submittedName>
        <fullName evidence="2">Uncharacterized protein</fullName>
    </submittedName>
</protein>
<keyword evidence="3" id="KW-1185">Reference proteome</keyword>
<dbReference type="EMBL" id="JAHXZJ010002609">
    <property type="protein sequence ID" value="KAH0541008.1"/>
    <property type="molecule type" value="Genomic_DNA"/>
</dbReference>
<accession>A0AAV7I533</accession>
<gene>
    <name evidence="2" type="ORF">KQX54_020781</name>
</gene>
<evidence type="ECO:0000313" key="3">
    <source>
        <dbReference type="Proteomes" id="UP000826195"/>
    </source>
</evidence>
<comment type="caution">
    <text evidence="2">The sequence shown here is derived from an EMBL/GenBank/DDBJ whole genome shotgun (WGS) entry which is preliminary data.</text>
</comment>
<reference evidence="2 3" key="1">
    <citation type="journal article" date="2021" name="J. Hered.">
        <title>A chromosome-level genome assembly of the parasitoid wasp, Cotesia glomerata (Hymenoptera: Braconidae).</title>
        <authorList>
            <person name="Pinto B.J."/>
            <person name="Weis J.J."/>
            <person name="Gamble T."/>
            <person name="Ode P.J."/>
            <person name="Paul R."/>
            <person name="Zaspel J.M."/>
        </authorList>
    </citation>
    <scope>NUCLEOTIDE SEQUENCE [LARGE SCALE GENOMIC DNA]</scope>
    <source>
        <strain evidence="2">CgM1</strain>
    </source>
</reference>
<dbReference type="AlphaFoldDB" id="A0AAV7I533"/>
<dbReference type="Proteomes" id="UP000826195">
    <property type="component" value="Unassembled WGS sequence"/>
</dbReference>
<organism evidence="2 3">
    <name type="scientific">Cotesia glomerata</name>
    <name type="common">Lepidopteran parasitic wasp</name>
    <name type="synonym">Apanteles glomeratus</name>
    <dbReference type="NCBI Taxonomy" id="32391"/>
    <lineage>
        <taxon>Eukaryota</taxon>
        <taxon>Metazoa</taxon>
        <taxon>Ecdysozoa</taxon>
        <taxon>Arthropoda</taxon>
        <taxon>Hexapoda</taxon>
        <taxon>Insecta</taxon>
        <taxon>Pterygota</taxon>
        <taxon>Neoptera</taxon>
        <taxon>Endopterygota</taxon>
        <taxon>Hymenoptera</taxon>
        <taxon>Apocrita</taxon>
        <taxon>Ichneumonoidea</taxon>
        <taxon>Braconidae</taxon>
        <taxon>Microgastrinae</taxon>
        <taxon>Cotesia</taxon>
    </lineage>
</organism>
<sequence>MCEFFLTEKACVNDRFVDRAKIYITATDKFGASGAKGDRGSKQPLKIIFGVFNRFIDGTLGAQALSAREIEEASYFGCWNRVMVSRLQYKKRRQQSSFLKLLSSNLHSLPSIFLERPWREALPWLCFCFCLYTRVYGDARGGCHCPAFSTPGNTGKKKTEKSQEMEEAGEEKSALRECLK</sequence>